<reference evidence="4" key="1">
    <citation type="submission" date="2018-09" db="EMBL/GenBank/DDBJ databases">
        <authorList>
            <person name="Kim I."/>
        </authorList>
    </citation>
    <scope>NUCLEOTIDE SEQUENCE [LARGE SCALE GENOMIC DNA]</scope>
    <source>
        <strain evidence="4">DD4a</strain>
    </source>
</reference>
<evidence type="ECO:0000313" key="4">
    <source>
        <dbReference type="Proteomes" id="UP000265742"/>
    </source>
</evidence>
<feature type="transmembrane region" description="Helical" evidence="2">
    <location>
        <begin position="20"/>
        <end position="43"/>
    </location>
</feature>
<feature type="compositionally biased region" description="Basic and acidic residues" evidence="1">
    <location>
        <begin position="252"/>
        <end position="266"/>
    </location>
</feature>
<feature type="compositionally biased region" description="Basic and acidic residues" evidence="1">
    <location>
        <begin position="382"/>
        <end position="396"/>
    </location>
</feature>
<protein>
    <submittedName>
        <fullName evidence="3">Uncharacterized protein</fullName>
    </submittedName>
</protein>
<organism evidence="3 4">
    <name type="scientific">Amnibacterium setariae</name>
    <dbReference type="NCBI Taxonomy" id="2306585"/>
    <lineage>
        <taxon>Bacteria</taxon>
        <taxon>Bacillati</taxon>
        <taxon>Actinomycetota</taxon>
        <taxon>Actinomycetes</taxon>
        <taxon>Micrococcales</taxon>
        <taxon>Microbacteriaceae</taxon>
        <taxon>Amnibacterium</taxon>
    </lineage>
</organism>
<feature type="compositionally biased region" description="Low complexity" evidence="1">
    <location>
        <begin position="337"/>
        <end position="354"/>
    </location>
</feature>
<feature type="region of interest" description="Disordered" evidence="1">
    <location>
        <begin position="155"/>
        <end position="396"/>
    </location>
</feature>
<evidence type="ECO:0000313" key="3">
    <source>
        <dbReference type="EMBL" id="RIX28267.1"/>
    </source>
</evidence>
<name>A0A3A1U338_9MICO</name>
<dbReference type="OrthoDB" id="5125431at2"/>
<feature type="compositionally biased region" description="Low complexity" evidence="1">
    <location>
        <begin position="273"/>
        <end position="287"/>
    </location>
</feature>
<dbReference type="EMBL" id="QXTG01000002">
    <property type="protein sequence ID" value="RIX28267.1"/>
    <property type="molecule type" value="Genomic_DNA"/>
</dbReference>
<dbReference type="RefSeq" id="WP_119482578.1">
    <property type="nucleotide sequence ID" value="NZ_QXTG01000002.1"/>
</dbReference>
<sequence>MWQDVLAWFQSPGGARVLQTAIIPALAILVAGLLAAAIARSAVRALIRRSERTEASAAIGALVAAGRAAAGPDAERSTDRRAARLRAEADVRVRLLPLAGSDVAADWASARLDALQQRPADASTAAALDELRDRLVEWAGRPARAKRVFAVSPVPARDAEQAAAPTPRTEQAAPAPAPAERPAPLPETARAEPGPREEPATRERFTRPAEPTATGAEPAPAASAPAAAPAQPDHEPAVAVASTTVPAWRRTRAGERLQQEHDRARTPEPAAPAPAAAQAPAAAPAPAAEEEPEQLGTAPVQVPQAHRAHGTPSSDANDAVRLEAHQQARHARPTDEAPAATGVVPTPVADPAPAWLDTYDDEAQVTQNLDLKTPPPVAASAVRDRGGPGEDLVPRS</sequence>
<keyword evidence="2" id="KW-0472">Membrane</keyword>
<evidence type="ECO:0000256" key="2">
    <source>
        <dbReference type="SAM" id="Phobius"/>
    </source>
</evidence>
<feature type="compositionally biased region" description="Low complexity" evidence="1">
    <location>
        <begin position="208"/>
        <end position="247"/>
    </location>
</feature>
<feature type="compositionally biased region" description="Basic and acidic residues" evidence="1">
    <location>
        <begin position="189"/>
        <end position="207"/>
    </location>
</feature>
<gene>
    <name evidence="3" type="ORF">D1781_12485</name>
</gene>
<accession>A0A3A1U338</accession>
<comment type="caution">
    <text evidence="3">The sequence shown here is derived from an EMBL/GenBank/DDBJ whole genome shotgun (WGS) entry which is preliminary data.</text>
</comment>
<proteinExistence type="predicted"/>
<keyword evidence="2" id="KW-0812">Transmembrane</keyword>
<keyword evidence="4" id="KW-1185">Reference proteome</keyword>
<dbReference type="AlphaFoldDB" id="A0A3A1U338"/>
<feature type="compositionally biased region" description="Low complexity" evidence="1">
    <location>
        <begin position="162"/>
        <end position="174"/>
    </location>
</feature>
<dbReference type="Proteomes" id="UP000265742">
    <property type="component" value="Unassembled WGS sequence"/>
</dbReference>
<evidence type="ECO:0000256" key="1">
    <source>
        <dbReference type="SAM" id="MobiDB-lite"/>
    </source>
</evidence>
<feature type="compositionally biased region" description="Pro residues" evidence="1">
    <location>
        <begin position="175"/>
        <end position="185"/>
    </location>
</feature>
<keyword evidence="2" id="KW-1133">Transmembrane helix</keyword>